<evidence type="ECO:0000313" key="1">
    <source>
        <dbReference type="EMBL" id="WVY98140.1"/>
    </source>
</evidence>
<evidence type="ECO:0000313" key="2">
    <source>
        <dbReference type="Proteomes" id="UP001374535"/>
    </source>
</evidence>
<dbReference type="Proteomes" id="UP001374535">
    <property type="component" value="Chromosome 9"/>
</dbReference>
<proteinExistence type="predicted"/>
<sequence length="133" mass="14607">MLSLATFMPPVAKFSSSSKELQAGPIVQTSLVFRNPANPFTVNSPSETTSNPELPCKALLFELPTPTSTAARTLKSNLSFPFHLPLLKRNPRRMTRPPKTRFLNSSGAFPATLTTLRSLADATIDFKIIFVRS</sequence>
<gene>
    <name evidence="1" type="ORF">V8G54_030291</name>
</gene>
<keyword evidence="2" id="KW-1185">Reference proteome</keyword>
<reference evidence="1 2" key="1">
    <citation type="journal article" date="2023" name="Life. Sci Alliance">
        <title>Evolutionary insights into 3D genome organization and epigenetic landscape of Vigna mungo.</title>
        <authorList>
            <person name="Junaid A."/>
            <person name="Singh B."/>
            <person name="Bhatia S."/>
        </authorList>
    </citation>
    <scope>NUCLEOTIDE SEQUENCE [LARGE SCALE GENOMIC DNA]</scope>
    <source>
        <strain evidence="1">Urdbean</strain>
    </source>
</reference>
<accession>A0AAQ3RNI1</accession>
<name>A0AAQ3RNI1_VIGMU</name>
<dbReference type="AlphaFoldDB" id="A0AAQ3RNI1"/>
<dbReference type="EMBL" id="CP144692">
    <property type="protein sequence ID" value="WVY98140.1"/>
    <property type="molecule type" value="Genomic_DNA"/>
</dbReference>
<protein>
    <submittedName>
        <fullName evidence="1">Uncharacterized protein</fullName>
    </submittedName>
</protein>
<organism evidence="1 2">
    <name type="scientific">Vigna mungo</name>
    <name type="common">Black gram</name>
    <name type="synonym">Phaseolus mungo</name>
    <dbReference type="NCBI Taxonomy" id="3915"/>
    <lineage>
        <taxon>Eukaryota</taxon>
        <taxon>Viridiplantae</taxon>
        <taxon>Streptophyta</taxon>
        <taxon>Embryophyta</taxon>
        <taxon>Tracheophyta</taxon>
        <taxon>Spermatophyta</taxon>
        <taxon>Magnoliopsida</taxon>
        <taxon>eudicotyledons</taxon>
        <taxon>Gunneridae</taxon>
        <taxon>Pentapetalae</taxon>
        <taxon>rosids</taxon>
        <taxon>fabids</taxon>
        <taxon>Fabales</taxon>
        <taxon>Fabaceae</taxon>
        <taxon>Papilionoideae</taxon>
        <taxon>50 kb inversion clade</taxon>
        <taxon>NPAAA clade</taxon>
        <taxon>indigoferoid/millettioid clade</taxon>
        <taxon>Phaseoleae</taxon>
        <taxon>Vigna</taxon>
    </lineage>
</organism>